<dbReference type="Proteomes" id="UP000003947">
    <property type="component" value="Unassembled WGS sequence"/>
</dbReference>
<feature type="domain" description="HTH rpiR-type" evidence="4">
    <location>
        <begin position="6"/>
        <end position="82"/>
    </location>
</feature>
<gene>
    <name evidence="6" type="ORF">MicloDRAFT_00029430</name>
</gene>
<protein>
    <submittedName>
        <fullName evidence="6">Transcriptional regulator</fullName>
    </submittedName>
</protein>
<dbReference type="GO" id="GO:0003700">
    <property type="term" value="F:DNA-binding transcription factor activity"/>
    <property type="evidence" value="ECO:0007669"/>
    <property type="project" value="InterPro"/>
</dbReference>
<dbReference type="PANTHER" id="PTHR30514:SF1">
    <property type="entry name" value="HTH-TYPE TRANSCRIPTIONAL REGULATOR HEXR-RELATED"/>
    <property type="match status" value="1"/>
</dbReference>
<keyword evidence="7" id="KW-1185">Reference proteome</keyword>
<dbReference type="eggNOG" id="COG1737">
    <property type="taxonomic scope" value="Bacteria"/>
</dbReference>
<evidence type="ECO:0000256" key="2">
    <source>
        <dbReference type="ARBA" id="ARBA00023125"/>
    </source>
</evidence>
<dbReference type="InterPro" id="IPR009057">
    <property type="entry name" value="Homeodomain-like_sf"/>
</dbReference>
<dbReference type="OrthoDB" id="8582409at2"/>
<evidence type="ECO:0000313" key="6">
    <source>
        <dbReference type="EMBL" id="EIM26394.1"/>
    </source>
</evidence>
<feature type="domain" description="SIS" evidence="5">
    <location>
        <begin position="126"/>
        <end position="265"/>
    </location>
</feature>
<dbReference type="STRING" id="864069.MicloDRAFT_00029430"/>
<dbReference type="PATRIC" id="fig|864069.3.peg.3182"/>
<dbReference type="InterPro" id="IPR000281">
    <property type="entry name" value="HTH_RpiR"/>
</dbReference>
<dbReference type="PANTHER" id="PTHR30514">
    <property type="entry name" value="GLUCOKINASE"/>
    <property type="match status" value="1"/>
</dbReference>
<keyword evidence="2" id="KW-0238">DNA-binding</keyword>
<dbReference type="HOGENOM" id="CLU_055769_0_0_5"/>
<dbReference type="GO" id="GO:0003677">
    <property type="term" value="F:DNA binding"/>
    <property type="evidence" value="ECO:0007669"/>
    <property type="project" value="UniProtKB-KW"/>
</dbReference>
<name>I4YR02_9HYPH</name>
<dbReference type="Pfam" id="PF01418">
    <property type="entry name" value="HTH_6"/>
    <property type="match status" value="1"/>
</dbReference>
<dbReference type="Gene3D" id="3.40.50.10490">
    <property type="entry name" value="Glucose-6-phosphate isomerase like protein, domain 1"/>
    <property type="match status" value="1"/>
</dbReference>
<dbReference type="PROSITE" id="PS51071">
    <property type="entry name" value="HTH_RPIR"/>
    <property type="match status" value="1"/>
</dbReference>
<dbReference type="InterPro" id="IPR047640">
    <property type="entry name" value="RpiR-like"/>
</dbReference>
<evidence type="ECO:0000259" key="4">
    <source>
        <dbReference type="PROSITE" id="PS51071"/>
    </source>
</evidence>
<evidence type="ECO:0000256" key="3">
    <source>
        <dbReference type="ARBA" id="ARBA00023163"/>
    </source>
</evidence>
<sequence>MDQSPLGLLAQLEAARNNLSRSEARVADYVLSAPQSVLELSIEALSTAAGVSEPTVARFCKSVGFSGWKDFKIQMARSLGGGIPIVHQDVRADDPIGVAAAKVVDRSVSALIALRDRLDSGILKSAVGILTRAARIEFYGQGSSGIVALDAQHKFFRLGIPTVAYSDPHVHAMSAALLGPSDVVVAISAGGRTLDLIRSVEIARAAGAQVIGITTGGSPLTRHCGVTLSTDVHDDETMYASMTSRLTHLAIIDILAVLVALERGPEQIRSLERGKKSVREKRSAT</sequence>
<accession>I4YR02</accession>
<dbReference type="InterPro" id="IPR036388">
    <property type="entry name" value="WH-like_DNA-bd_sf"/>
</dbReference>
<dbReference type="AlphaFoldDB" id="I4YR02"/>
<evidence type="ECO:0000313" key="7">
    <source>
        <dbReference type="Proteomes" id="UP000003947"/>
    </source>
</evidence>
<dbReference type="PROSITE" id="PS51464">
    <property type="entry name" value="SIS"/>
    <property type="match status" value="1"/>
</dbReference>
<dbReference type="InterPro" id="IPR001347">
    <property type="entry name" value="SIS_dom"/>
</dbReference>
<evidence type="ECO:0000256" key="1">
    <source>
        <dbReference type="ARBA" id="ARBA00023015"/>
    </source>
</evidence>
<dbReference type="SUPFAM" id="SSF53697">
    <property type="entry name" value="SIS domain"/>
    <property type="match status" value="1"/>
</dbReference>
<dbReference type="RefSeq" id="WP_009762445.1">
    <property type="nucleotide sequence ID" value="NZ_CP141049.1"/>
</dbReference>
<proteinExistence type="predicted"/>
<dbReference type="Gene3D" id="1.10.10.10">
    <property type="entry name" value="Winged helix-like DNA-binding domain superfamily/Winged helix DNA-binding domain"/>
    <property type="match status" value="1"/>
</dbReference>
<dbReference type="InterPro" id="IPR046348">
    <property type="entry name" value="SIS_dom_sf"/>
</dbReference>
<dbReference type="Pfam" id="PF01380">
    <property type="entry name" value="SIS"/>
    <property type="match status" value="1"/>
</dbReference>
<keyword evidence="3" id="KW-0804">Transcription</keyword>
<dbReference type="SUPFAM" id="SSF46689">
    <property type="entry name" value="Homeodomain-like"/>
    <property type="match status" value="1"/>
</dbReference>
<reference evidence="6 7" key="1">
    <citation type="submission" date="2012-02" db="EMBL/GenBank/DDBJ databases">
        <title>Improved High-Quality Draft sequence of Microvirga sp. WSM3557.</title>
        <authorList>
            <consortium name="US DOE Joint Genome Institute"/>
            <person name="Lucas S."/>
            <person name="Han J."/>
            <person name="Lapidus A."/>
            <person name="Cheng J.-F."/>
            <person name="Goodwin L."/>
            <person name="Pitluck S."/>
            <person name="Peters L."/>
            <person name="Zhang X."/>
            <person name="Detter J.C."/>
            <person name="Han C."/>
            <person name="Tapia R."/>
            <person name="Land M."/>
            <person name="Hauser L."/>
            <person name="Kyrpides N."/>
            <person name="Ivanova N."/>
            <person name="Pagani I."/>
            <person name="Brau L."/>
            <person name="Yates R."/>
            <person name="O'Hara G."/>
            <person name="Rui T."/>
            <person name="Howieson J."/>
            <person name="Reeve W."/>
            <person name="Woyke T."/>
        </authorList>
    </citation>
    <scope>NUCLEOTIDE SEQUENCE [LARGE SCALE GENOMIC DNA]</scope>
    <source>
        <strain evidence="6 7">WSM3557</strain>
    </source>
</reference>
<organism evidence="6 7">
    <name type="scientific">Microvirga lotononidis</name>
    <dbReference type="NCBI Taxonomy" id="864069"/>
    <lineage>
        <taxon>Bacteria</taxon>
        <taxon>Pseudomonadati</taxon>
        <taxon>Pseudomonadota</taxon>
        <taxon>Alphaproteobacteria</taxon>
        <taxon>Hyphomicrobiales</taxon>
        <taxon>Methylobacteriaceae</taxon>
        <taxon>Microvirga</taxon>
    </lineage>
</organism>
<dbReference type="CDD" id="cd05013">
    <property type="entry name" value="SIS_RpiR"/>
    <property type="match status" value="1"/>
</dbReference>
<dbReference type="GO" id="GO:1901135">
    <property type="term" value="P:carbohydrate derivative metabolic process"/>
    <property type="evidence" value="ECO:0007669"/>
    <property type="project" value="InterPro"/>
</dbReference>
<dbReference type="EMBL" id="JH660645">
    <property type="protein sequence ID" value="EIM26394.1"/>
    <property type="molecule type" value="Genomic_DNA"/>
</dbReference>
<dbReference type="InterPro" id="IPR035472">
    <property type="entry name" value="RpiR-like_SIS"/>
</dbReference>
<dbReference type="GO" id="GO:0097367">
    <property type="term" value="F:carbohydrate derivative binding"/>
    <property type="evidence" value="ECO:0007669"/>
    <property type="project" value="InterPro"/>
</dbReference>
<keyword evidence="1" id="KW-0805">Transcription regulation</keyword>
<evidence type="ECO:0000259" key="5">
    <source>
        <dbReference type="PROSITE" id="PS51464"/>
    </source>
</evidence>